<dbReference type="InterPro" id="IPR050121">
    <property type="entry name" value="Cytochrome_P450_monoxygenase"/>
</dbReference>
<evidence type="ECO:0000256" key="4">
    <source>
        <dbReference type="ARBA" id="ARBA00010617"/>
    </source>
</evidence>
<keyword evidence="6" id="KW-0812">Transmembrane</keyword>
<dbReference type="GO" id="GO:0004497">
    <property type="term" value="F:monooxygenase activity"/>
    <property type="evidence" value="ECO:0007669"/>
    <property type="project" value="UniProtKB-KW"/>
</dbReference>
<keyword evidence="10 13" id="KW-0408">Iron</keyword>
<comment type="cofactor">
    <cofactor evidence="1 13">
        <name>heme</name>
        <dbReference type="ChEBI" id="CHEBI:30413"/>
    </cofactor>
</comment>
<keyword evidence="9" id="KW-0560">Oxidoreductase</keyword>
<comment type="pathway">
    <text evidence="3">Secondary metabolite biosynthesis; terpenoid biosynthesis.</text>
</comment>
<feature type="binding site" description="axial binding residue" evidence="13">
    <location>
        <position position="346"/>
    </location>
    <ligand>
        <name>heme</name>
        <dbReference type="ChEBI" id="CHEBI:30413"/>
    </ligand>
    <ligandPart>
        <name>Fe</name>
        <dbReference type="ChEBI" id="CHEBI:18248"/>
    </ligandPart>
</feature>
<dbReference type="SUPFAM" id="SSF48264">
    <property type="entry name" value="Cytochrome P450"/>
    <property type="match status" value="1"/>
</dbReference>
<gene>
    <name evidence="14" type="ORF">FB45DRAFT_1105641</name>
</gene>
<dbReference type="EMBL" id="JARKIF010000022">
    <property type="protein sequence ID" value="KAJ7616472.1"/>
    <property type="molecule type" value="Genomic_DNA"/>
</dbReference>
<reference evidence="14" key="1">
    <citation type="submission" date="2023-03" db="EMBL/GenBank/DDBJ databases">
        <title>Massive genome expansion in bonnet fungi (Mycena s.s.) driven by repeated elements and novel gene families across ecological guilds.</title>
        <authorList>
            <consortium name="Lawrence Berkeley National Laboratory"/>
            <person name="Harder C.B."/>
            <person name="Miyauchi S."/>
            <person name="Viragh M."/>
            <person name="Kuo A."/>
            <person name="Thoen E."/>
            <person name="Andreopoulos B."/>
            <person name="Lu D."/>
            <person name="Skrede I."/>
            <person name="Drula E."/>
            <person name="Henrissat B."/>
            <person name="Morin E."/>
            <person name="Kohler A."/>
            <person name="Barry K."/>
            <person name="LaButti K."/>
            <person name="Morin E."/>
            <person name="Salamov A."/>
            <person name="Lipzen A."/>
            <person name="Mereny Z."/>
            <person name="Hegedus B."/>
            <person name="Baldrian P."/>
            <person name="Stursova M."/>
            <person name="Weitz H."/>
            <person name="Taylor A."/>
            <person name="Grigoriev I.V."/>
            <person name="Nagy L.G."/>
            <person name="Martin F."/>
            <person name="Kauserud H."/>
        </authorList>
    </citation>
    <scope>NUCLEOTIDE SEQUENCE</scope>
    <source>
        <strain evidence="14">9284</strain>
    </source>
</reference>
<evidence type="ECO:0000256" key="11">
    <source>
        <dbReference type="ARBA" id="ARBA00023033"/>
    </source>
</evidence>
<dbReference type="GO" id="GO:0020037">
    <property type="term" value="F:heme binding"/>
    <property type="evidence" value="ECO:0007669"/>
    <property type="project" value="InterPro"/>
</dbReference>
<dbReference type="GO" id="GO:0016705">
    <property type="term" value="F:oxidoreductase activity, acting on paired donors, with incorporation or reduction of molecular oxygen"/>
    <property type="evidence" value="ECO:0007669"/>
    <property type="project" value="InterPro"/>
</dbReference>
<evidence type="ECO:0000256" key="13">
    <source>
        <dbReference type="PIRSR" id="PIRSR602403-1"/>
    </source>
</evidence>
<keyword evidence="15" id="KW-1185">Reference proteome</keyword>
<comment type="similarity">
    <text evidence="4">Belongs to the cytochrome P450 family.</text>
</comment>
<accession>A0AAD7BC17</accession>
<evidence type="ECO:0000256" key="9">
    <source>
        <dbReference type="ARBA" id="ARBA00023002"/>
    </source>
</evidence>
<sequence length="411" mass="45248">MMTGNPLQNPAFRTAQIRLLTEIFVEKSIQLRDIWAKQVDATTSADGAQIDVSSWLRRVALDIIGEAGFNHHFNSLDENGKPDELDEAFTELFHSPKTQRAFVALIAQARVPILRLLPLPGASVIDNASATMHAASKRIISNSLAALEASEGGKSLTAKRDLLSVLLKANVSPGVPEHQRLTESEVVAREIPTFLAAGHETSSSAVTWALHSLSLNPTVQSKLREELLALDTENPSMDELNSLPYLENVVRETLRVHSPVPSIQREAVQDDVLPLSTPYIDKDGKEHESLPIPKGQLVDIAILAVNTDKDIWGEDADRWENIPATANSVPGIWSHLLTFFAGPHHCIGFRFSLVEIKALLFVLLRSFEFEPAVPEKDIMPTALGLRRPVVKGRDGASRLPLFVKGYQARED</sequence>
<comment type="caution">
    <text evidence="14">The sequence shown here is derived from an EMBL/GenBank/DDBJ whole genome shotgun (WGS) entry which is preliminary data.</text>
</comment>
<dbReference type="PRINTS" id="PR00465">
    <property type="entry name" value="EP450IV"/>
</dbReference>
<organism evidence="14 15">
    <name type="scientific">Roridomyces roridus</name>
    <dbReference type="NCBI Taxonomy" id="1738132"/>
    <lineage>
        <taxon>Eukaryota</taxon>
        <taxon>Fungi</taxon>
        <taxon>Dikarya</taxon>
        <taxon>Basidiomycota</taxon>
        <taxon>Agaricomycotina</taxon>
        <taxon>Agaricomycetes</taxon>
        <taxon>Agaricomycetidae</taxon>
        <taxon>Agaricales</taxon>
        <taxon>Marasmiineae</taxon>
        <taxon>Mycenaceae</taxon>
        <taxon>Roridomyces</taxon>
    </lineage>
</organism>
<evidence type="ECO:0000256" key="6">
    <source>
        <dbReference type="ARBA" id="ARBA00022692"/>
    </source>
</evidence>
<comment type="subcellular location">
    <subcellularLocation>
        <location evidence="2">Membrane</location>
    </subcellularLocation>
</comment>
<evidence type="ECO:0000256" key="8">
    <source>
        <dbReference type="ARBA" id="ARBA00022989"/>
    </source>
</evidence>
<dbReference type="GO" id="GO:0005506">
    <property type="term" value="F:iron ion binding"/>
    <property type="evidence" value="ECO:0007669"/>
    <property type="project" value="InterPro"/>
</dbReference>
<evidence type="ECO:0000256" key="12">
    <source>
        <dbReference type="ARBA" id="ARBA00023136"/>
    </source>
</evidence>
<dbReference type="InterPro" id="IPR002403">
    <property type="entry name" value="Cyt_P450_E_grp-IV"/>
</dbReference>
<keyword evidence="11" id="KW-0503">Monooxygenase</keyword>
<dbReference type="Proteomes" id="UP001221142">
    <property type="component" value="Unassembled WGS sequence"/>
</dbReference>
<proteinExistence type="inferred from homology"/>
<dbReference type="PRINTS" id="PR00385">
    <property type="entry name" value="P450"/>
</dbReference>
<dbReference type="InterPro" id="IPR001128">
    <property type="entry name" value="Cyt_P450"/>
</dbReference>
<dbReference type="PANTHER" id="PTHR24305">
    <property type="entry name" value="CYTOCHROME P450"/>
    <property type="match status" value="1"/>
</dbReference>
<dbReference type="Gene3D" id="1.10.630.10">
    <property type="entry name" value="Cytochrome P450"/>
    <property type="match status" value="1"/>
</dbReference>
<keyword evidence="7 13" id="KW-0479">Metal-binding</keyword>
<evidence type="ECO:0000313" key="15">
    <source>
        <dbReference type="Proteomes" id="UP001221142"/>
    </source>
</evidence>
<dbReference type="PANTHER" id="PTHR24305:SF166">
    <property type="entry name" value="CYTOCHROME P450 12A4, MITOCHONDRIAL-RELATED"/>
    <property type="match status" value="1"/>
</dbReference>
<evidence type="ECO:0000256" key="10">
    <source>
        <dbReference type="ARBA" id="ARBA00023004"/>
    </source>
</evidence>
<evidence type="ECO:0000256" key="3">
    <source>
        <dbReference type="ARBA" id="ARBA00004721"/>
    </source>
</evidence>
<dbReference type="AlphaFoldDB" id="A0AAD7BC17"/>
<keyword evidence="8" id="KW-1133">Transmembrane helix</keyword>
<evidence type="ECO:0000256" key="5">
    <source>
        <dbReference type="ARBA" id="ARBA00022617"/>
    </source>
</evidence>
<dbReference type="GO" id="GO:0016020">
    <property type="term" value="C:membrane"/>
    <property type="evidence" value="ECO:0007669"/>
    <property type="project" value="UniProtKB-SubCell"/>
</dbReference>
<dbReference type="InterPro" id="IPR036396">
    <property type="entry name" value="Cyt_P450_sf"/>
</dbReference>
<keyword evidence="5 13" id="KW-0349">Heme</keyword>
<protein>
    <submittedName>
        <fullName evidence="14">Cytochrome P450</fullName>
    </submittedName>
</protein>
<evidence type="ECO:0000256" key="7">
    <source>
        <dbReference type="ARBA" id="ARBA00022723"/>
    </source>
</evidence>
<evidence type="ECO:0000256" key="2">
    <source>
        <dbReference type="ARBA" id="ARBA00004370"/>
    </source>
</evidence>
<dbReference type="Pfam" id="PF00067">
    <property type="entry name" value="p450"/>
    <property type="match status" value="1"/>
</dbReference>
<evidence type="ECO:0000313" key="14">
    <source>
        <dbReference type="EMBL" id="KAJ7616472.1"/>
    </source>
</evidence>
<keyword evidence="12" id="KW-0472">Membrane</keyword>
<name>A0AAD7BC17_9AGAR</name>
<evidence type="ECO:0000256" key="1">
    <source>
        <dbReference type="ARBA" id="ARBA00001971"/>
    </source>
</evidence>